<evidence type="ECO:0000256" key="1">
    <source>
        <dbReference type="ARBA" id="ARBA00009353"/>
    </source>
</evidence>
<dbReference type="InterPro" id="IPR013549">
    <property type="entry name" value="DUF1731"/>
</dbReference>
<dbReference type="Pfam" id="PF01370">
    <property type="entry name" value="Epimerase"/>
    <property type="match status" value="1"/>
</dbReference>
<dbReference type="STRING" id="1334629.MFUL124B02_05110"/>
<reference evidence="4 7" key="2">
    <citation type="submission" date="2019-07" db="EMBL/GenBank/DDBJ databases">
        <title>Whole genome shotgun sequence of Myxococcus fulvus NBRC 100333.</title>
        <authorList>
            <person name="Hosoyama A."/>
            <person name="Uohara A."/>
            <person name="Ohji S."/>
            <person name="Ichikawa N."/>
        </authorList>
    </citation>
    <scope>NUCLEOTIDE SEQUENCE [LARGE SCALE GENOMIC DNA]</scope>
    <source>
        <strain evidence="4 7">NBRC 100333</strain>
    </source>
</reference>
<dbReference type="NCBIfam" id="TIGR01777">
    <property type="entry name" value="yfcH"/>
    <property type="match status" value="1"/>
</dbReference>
<protein>
    <submittedName>
        <fullName evidence="4">Epimerase</fullName>
    </submittedName>
</protein>
<dbReference type="Proteomes" id="UP000183760">
    <property type="component" value="Unassembled WGS sequence"/>
</dbReference>
<dbReference type="PANTHER" id="PTHR11092">
    <property type="entry name" value="SUGAR NUCLEOTIDE EPIMERASE RELATED"/>
    <property type="match status" value="1"/>
</dbReference>
<dbReference type="InterPro" id="IPR036291">
    <property type="entry name" value="NAD(P)-bd_dom_sf"/>
</dbReference>
<name>A0A511SUN3_MYXFU</name>
<dbReference type="Gene3D" id="3.40.50.720">
    <property type="entry name" value="NAD(P)-binding Rossmann-like Domain"/>
    <property type="match status" value="1"/>
</dbReference>
<proteinExistence type="inferred from homology"/>
<reference evidence="5 6" key="1">
    <citation type="submission" date="2016-10" db="EMBL/GenBank/DDBJ databases">
        <authorList>
            <person name="Varghese N."/>
            <person name="Submissions S."/>
        </authorList>
    </citation>
    <scope>NUCLEOTIDE SEQUENCE [LARGE SCALE GENOMIC DNA]</scope>
    <source>
        <strain evidence="5 6">DSM 16525</strain>
    </source>
</reference>
<feature type="domain" description="DUF1731" evidence="3">
    <location>
        <begin position="254"/>
        <end position="300"/>
    </location>
</feature>
<evidence type="ECO:0000313" key="5">
    <source>
        <dbReference type="EMBL" id="SET00904.1"/>
    </source>
</evidence>
<dbReference type="RefSeq" id="WP_074949156.1">
    <property type="nucleotide sequence ID" value="NZ_BJXR01000010.1"/>
</dbReference>
<comment type="similarity">
    <text evidence="1">Belongs to the NAD(P)-dependent epimerase/dehydratase family. SDR39U1 subfamily.</text>
</comment>
<evidence type="ECO:0000313" key="6">
    <source>
        <dbReference type="Proteomes" id="UP000183760"/>
    </source>
</evidence>
<comment type="caution">
    <text evidence="4">The sequence shown here is derived from an EMBL/GenBank/DDBJ whole genome shotgun (WGS) entry which is preliminary data.</text>
</comment>
<dbReference type="OrthoDB" id="9801773at2"/>
<dbReference type="PANTHER" id="PTHR11092:SF0">
    <property type="entry name" value="EPIMERASE FAMILY PROTEIN SDR39U1"/>
    <property type="match status" value="1"/>
</dbReference>
<dbReference type="Pfam" id="PF08338">
    <property type="entry name" value="DUF1731"/>
    <property type="match status" value="1"/>
</dbReference>
<sequence>MKVAVTGATGFLGPGLVQGLLSQGHQVQVLTRDVARAMERLPAGVTGAVFDGRTAMGPEALAGVDAVVHLAGEPVAQRWTKDAKQRIHDSRVQGTRVLVDTMKAAGTVKRFVSTSAIGYYGGAREAQVLTEDSAPGDDFLARVCVAWEAEALRARAEAGVSTAVVRMGMVLHPDGGALHKMLPPFRMGAGGPVGSGKQYVSWIHLDDARALIQFALAHPELEGPVNATAPEPVTNAAFAHALGHALGRPSVMHVPAFMVKAALGEMSKVVLEGQRVLPARAQAAGFAFGFPELEGALKQLLG</sequence>
<accession>A0A511SUN3</accession>
<dbReference type="InterPro" id="IPR001509">
    <property type="entry name" value="Epimerase_deHydtase"/>
</dbReference>
<feature type="domain" description="NAD-dependent epimerase/dehydratase" evidence="2">
    <location>
        <begin position="3"/>
        <end position="221"/>
    </location>
</feature>
<evidence type="ECO:0000259" key="2">
    <source>
        <dbReference type="Pfam" id="PF01370"/>
    </source>
</evidence>
<gene>
    <name evidence="4" type="primary">yfcH</name>
    <name evidence="4" type="ORF">MFU01_06630</name>
    <name evidence="5" type="ORF">SAMN05443572_101828</name>
</gene>
<dbReference type="AlphaFoldDB" id="A0A511SUN3"/>
<dbReference type="EMBL" id="BJXR01000010">
    <property type="protein sequence ID" value="GEN05626.1"/>
    <property type="molecule type" value="Genomic_DNA"/>
</dbReference>
<dbReference type="EMBL" id="FOIB01000001">
    <property type="protein sequence ID" value="SET00904.1"/>
    <property type="molecule type" value="Genomic_DNA"/>
</dbReference>
<dbReference type="Proteomes" id="UP000321514">
    <property type="component" value="Unassembled WGS sequence"/>
</dbReference>
<evidence type="ECO:0000259" key="3">
    <source>
        <dbReference type="Pfam" id="PF08338"/>
    </source>
</evidence>
<evidence type="ECO:0000313" key="4">
    <source>
        <dbReference type="EMBL" id="GEN05626.1"/>
    </source>
</evidence>
<dbReference type="SUPFAM" id="SSF51735">
    <property type="entry name" value="NAD(P)-binding Rossmann-fold domains"/>
    <property type="match status" value="1"/>
</dbReference>
<organism evidence="4 7">
    <name type="scientific">Myxococcus fulvus</name>
    <dbReference type="NCBI Taxonomy" id="33"/>
    <lineage>
        <taxon>Bacteria</taxon>
        <taxon>Pseudomonadati</taxon>
        <taxon>Myxococcota</taxon>
        <taxon>Myxococcia</taxon>
        <taxon>Myxococcales</taxon>
        <taxon>Cystobacterineae</taxon>
        <taxon>Myxococcaceae</taxon>
        <taxon>Myxococcus</taxon>
    </lineage>
</organism>
<dbReference type="InterPro" id="IPR010099">
    <property type="entry name" value="SDR39U1"/>
</dbReference>
<dbReference type="CDD" id="cd05242">
    <property type="entry name" value="SDR_a8"/>
    <property type="match status" value="1"/>
</dbReference>
<keyword evidence="6" id="KW-1185">Reference proteome</keyword>
<evidence type="ECO:0000313" key="7">
    <source>
        <dbReference type="Proteomes" id="UP000321514"/>
    </source>
</evidence>